<accession>A0A0C3K302</accession>
<protein>
    <submittedName>
        <fullName evidence="1">Uncharacterized protein</fullName>
    </submittedName>
</protein>
<gene>
    <name evidence="1" type="ORF">M404DRAFT_1001031</name>
</gene>
<reference evidence="2" key="2">
    <citation type="submission" date="2015-01" db="EMBL/GenBank/DDBJ databases">
        <title>Evolutionary Origins and Diversification of the Mycorrhizal Mutualists.</title>
        <authorList>
            <consortium name="DOE Joint Genome Institute"/>
            <consortium name="Mycorrhizal Genomics Consortium"/>
            <person name="Kohler A."/>
            <person name="Kuo A."/>
            <person name="Nagy L.G."/>
            <person name="Floudas D."/>
            <person name="Copeland A."/>
            <person name="Barry K.W."/>
            <person name="Cichocki N."/>
            <person name="Veneault-Fourrey C."/>
            <person name="LaButti K."/>
            <person name="Lindquist E.A."/>
            <person name="Lipzen A."/>
            <person name="Lundell T."/>
            <person name="Morin E."/>
            <person name="Murat C."/>
            <person name="Riley R."/>
            <person name="Ohm R."/>
            <person name="Sun H."/>
            <person name="Tunlid A."/>
            <person name="Henrissat B."/>
            <person name="Grigoriev I.V."/>
            <person name="Hibbett D.S."/>
            <person name="Martin F."/>
        </authorList>
    </citation>
    <scope>NUCLEOTIDE SEQUENCE [LARGE SCALE GENOMIC DNA]</scope>
    <source>
        <strain evidence="2">Marx 270</strain>
    </source>
</reference>
<keyword evidence="2" id="KW-1185">Reference proteome</keyword>
<evidence type="ECO:0000313" key="2">
    <source>
        <dbReference type="Proteomes" id="UP000054217"/>
    </source>
</evidence>
<evidence type="ECO:0000313" key="1">
    <source>
        <dbReference type="EMBL" id="KIO03867.1"/>
    </source>
</evidence>
<name>A0A0C3K302_PISTI</name>
<feature type="non-terminal residue" evidence="1">
    <location>
        <position position="56"/>
    </location>
</feature>
<dbReference type="AlphaFoldDB" id="A0A0C3K302"/>
<proteinExistence type="predicted"/>
<reference evidence="1 2" key="1">
    <citation type="submission" date="2014-04" db="EMBL/GenBank/DDBJ databases">
        <authorList>
            <consortium name="DOE Joint Genome Institute"/>
            <person name="Kuo A."/>
            <person name="Kohler A."/>
            <person name="Costa M.D."/>
            <person name="Nagy L.G."/>
            <person name="Floudas D."/>
            <person name="Copeland A."/>
            <person name="Barry K.W."/>
            <person name="Cichocki N."/>
            <person name="Veneault-Fourrey C."/>
            <person name="LaButti K."/>
            <person name="Lindquist E.A."/>
            <person name="Lipzen A."/>
            <person name="Lundell T."/>
            <person name="Morin E."/>
            <person name="Murat C."/>
            <person name="Sun H."/>
            <person name="Tunlid A."/>
            <person name="Henrissat B."/>
            <person name="Grigoriev I.V."/>
            <person name="Hibbett D.S."/>
            <person name="Martin F."/>
            <person name="Nordberg H.P."/>
            <person name="Cantor M.N."/>
            <person name="Hua S.X."/>
        </authorList>
    </citation>
    <scope>NUCLEOTIDE SEQUENCE [LARGE SCALE GENOMIC DNA]</scope>
    <source>
        <strain evidence="1 2">Marx 270</strain>
    </source>
</reference>
<dbReference type="InParanoid" id="A0A0C3K302"/>
<sequence>MGSSLLFIFDGITGHPWAMQVLEPSCSSRTHNYPTSLELYGTAQDYTYNHWVCSLL</sequence>
<dbReference type="HOGENOM" id="CLU_3020022_0_0_1"/>
<organism evidence="1 2">
    <name type="scientific">Pisolithus tinctorius Marx 270</name>
    <dbReference type="NCBI Taxonomy" id="870435"/>
    <lineage>
        <taxon>Eukaryota</taxon>
        <taxon>Fungi</taxon>
        <taxon>Dikarya</taxon>
        <taxon>Basidiomycota</taxon>
        <taxon>Agaricomycotina</taxon>
        <taxon>Agaricomycetes</taxon>
        <taxon>Agaricomycetidae</taxon>
        <taxon>Boletales</taxon>
        <taxon>Sclerodermatineae</taxon>
        <taxon>Pisolithaceae</taxon>
        <taxon>Pisolithus</taxon>
    </lineage>
</organism>
<dbReference type="Proteomes" id="UP000054217">
    <property type="component" value="Unassembled WGS sequence"/>
</dbReference>
<dbReference type="EMBL" id="KN831974">
    <property type="protein sequence ID" value="KIO03867.1"/>
    <property type="molecule type" value="Genomic_DNA"/>
</dbReference>